<keyword evidence="5 8" id="KW-0812">Transmembrane</keyword>
<feature type="transmembrane region" description="Helical" evidence="8">
    <location>
        <begin position="269"/>
        <end position="289"/>
    </location>
</feature>
<dbReference type="NCBIfam" id="TIGR00912">
    <property type="entry name" value="2A0309"/>
    <property type="match status" value="1"/>
</dbReference>
<evidence type="ECO:0000256" key="2">
    <source>
        <dbReference type="ARBA" id="ARBA00007998"/>
    </source>
</evidence>
<dbReference type="OrthoDB" id="2446105at2"/>
<evidence type="ECO:0000256" key="7">
    <source>
        <dbReference type="ARBA" id="ARBA00023136"/>
    </source>
</evidence>
<keyword evidence="4" id="KW-0309">Germination</keyword>
<comment type="caution">
    <text evidence="9">The sequence shown here is derived from an EMBL/GenBank/DDBJ whole genome shotgun (WGS) entry which is preliminary data.</text>
</comment>
<comment type="similarity">
    <text evidence="2">Belongs to the amino acid-polyamine-organocation (APC) superfamily. Spore germination protein (SGP) (TC 2.A.3.9) family.</text>
</comment>
<dbReference type="Pfam" id="PF03845">
    <property type="entry name" value="Spore_permease"/>
    <property type="match status" value="1"/>
</dbReference>
<proteinExistence type="inferred from homology"/>
<keyword evidence="3" id="KW-0813">Transport</keyword>
<dbReference type="Gene3D" id="1.20.1740.10">
    <property type="entry name" value="Amino acid/polyamine transporter I"/>
    <property type="match status" value="1"/>
</dbReference>
<evidence type="ECO:0000256" key="4">
    <source>
        <dbReference type="ARBA" id="ARBA00022544"/>
    </source>
</evidence>
<organism evidence="9 10">
    <name type="scientific">Metabacillus mangrovi</name>
    <dbReference type="NCBI Taxonomy" id="1491830"/>
    <lineage>
        <taxon>Bacteria</taxon>
        <taxon>Bacillati</taxon>
        <taxon>Bacillota</taxon>
        <taxon>Bacilli</taxon>
        <taxon>Bacillales</taxon>
        <taxon>Bacillaceae</taxon>
        <taxon>Metabacillus</taxon>
    </lineage>
</organism>
<evidence type="ECO:0000313" key="10">
    <source>
        <dbReference type="Proteomes" id="UP000434639"/>
    </source>
</evidence>
<dbReference type="AlphaFoldDB" id="A0A7X2V6Y0"/>
<evidence type="ECO:0000313" key="9">
    <source>
        <dbReference type="EMBL" id="MTH55453.1"/>
    </source>
</evidence>
<feature type="transmembrane region" description="Helical" evidence="8">
    <location>
        <begin position="333"/>
        <end position="355"/>
    </location>
</feature>
<feature type="transmembrane region" description="Helical" evidence="8">
    <location>
        <begin position="36"/>
        <end position="59"/>
    </location>
</feature>
<evidence type="ECO:0000256" key="3">
    <source>
        <dbReference type="ARBA" id="ARBA00022448"/>
    </source>
</evidence>
<protein>
    <submittedName>
        <fullName evidence="9">Endospore germination permease</fullName>
    </submittedName>
</protein>
<feature type="transmembrane region" description="Helical" evidence="8">
    <location>
        <begin position="79"/>
        <end position="103"/>
    </location>
</feature>
<sequence length="362" mass="40501">MNKEVTPFQLCFFMIQTQIGVGVLGLPYNVHLDAKGNSWICIVITGLMIQMVLCLYWGLGKKFSHYNLYGYTPVLFGKFIGGAVNMLYVLYGITVMAVILIFAVGIIKDWVLDETPRWILLALLCLTGIYLGKEKAGVIAKFNVIVSSLIVLLLVITLIALYTYPLEFRYLLPITQTGVMEIAKGVTKVYFSMIGFEILLILYPYIKAKKTGSILKAATAANIAVTGIYAYLTIVCDIVFSPKEIELIPQPILYLVKALYIQVIERFDLLFVSIWIVNVLTSYVGYMFLSAEGTAAVAPRLKRSVTVPVISAVTFCIALFISTDQEAQVLNDYLLIATVFFVLVIPVLLYFTSFFRKKESVR</sequence>
<feature type="transmembrane region" description="Helical" evidence="8">
    <location>
        <begin position="189"/>
        <end position="206"/>
    </location>
</feature>
<accession>A0A7X2V6Y0</accession>
<dbReference type="InterPro" id="IPR004761">
    <property type="entry name" value="Spore_GerAB"/>
</dbReference>
<evidence type="ECO:0000256" key="5">
    <source>
        <dbReference type="ARBA" id="ARBA00022692"/>
    </source>
</evidence>
<dbReference type="GO" id="GO:0009847">
    <property type="term" value="P:spore germination"/>
    <property type="evidence" value="ECO:0007669"/>
    <property type="project" value="InterPro"/>
</dbReference>
<dbReference type="Proteomes" id="UP000434639">
    <property type="component" value="Unassembled WGS sequence"/>
</dbReference>
<dbReference type="GO" id="GO:0016020">
    <property type="term" value="C:membrane"/>
    <property type="evidence" value="ECO:0007669"/>
    <property type="project" value="UniProtKB-SubCell"/>
</dbReference>
<feature type="transmembrane region" description="Helical" evidence="8">
    <location>
        <begin position="144"/>
        <end position="164"/>
    </location>
</feature>
<evidence type="ECO:0000256" key="6">
    <source>
        <dbReference type="ARBA" id="ARBA00022989"/>
    </source>
</evidence>
<feature type="transmembrane region" description="Helical" evidence="8">
    <location>
        <begin position="301"/>
        <end position="321"/>
    </location>
</feature>
<keyword evidence="7 8" id="KW-0472">Membrane</keyword>
<dbReference type="EMBL" id="WMIB01000029">
    <property type="protein sequence ID" value="MTH55453.1"/>
    <property type="molecule type" value="Genomic_DNA"/>
</dbReference>
<dbReference type="PANTHER" id="PTHR34975">
    <property type="entry name" value="SPORE GERMINATION PROTEIN A2"/>
    <property type="match status" value="1"/>
</dbReference>
<dbReference type="RefSeq" id="WP_155113949.1">
    <property type="nucleotide sequence ID" value="NZ_WMIB01000029.1"/>
</dbReference>
<feature type="transmembrane region" description="Helical" evidence="8">
    <location>
        <begin position="218"/>
        <end position="240"/>
    </location>
</feature>
<comment type="subcellular location">
    <subcellularLocation>
        <location evidence="1">Membrane</location>
        <topology evidence="1">Multi-pass membrane protein</topology>
    </subcellularLocation>
</comment>
<dbReference type="PANTHER" id="PTHR34975:SF2">
    <property type="entry name" value="SPORE GERMINATION PROTEIN A2"/>
    <property type="match status" value="1"/>
</dbReference>
<reference evidence="9 10" key="1">
    <citation type="journal article" date="2017" name="Int. J. Syst. Evol. Microbiol.">
        <title>Bacillus mangrovi sp. nov., isolated from a sediment sample from a mangrove forest.</title>
        <authorList>
            <person name="Gupta V."/>
            <person name="Singh P.K."/>
            <person name="Korpole S."/>
            <person name="Tanuku N.R.S."/>
            <person name="Pinnaka A.K."/>
        </authorList>
    </citation>
    <scope>NUCLEOTIDE SEQUENCE [LARGE SCALE GENOMIC DNA]</scope>
    <source>
        <strain evidence="9 10">KCTC 33872</strain>
    </source>
</reference>
<feature type="transmembrane region" description="Helical" evidence="8">
    <location>
        <begin position="115"/>
        <end position="132"/>
    </location>
</feature>
<evidence type="ECO:0000256" key="8">
    <source>
        <dbReference type="SAM" id="Phobius"/>
    </source>
</evidence>
<evidence type="ECO:0000256" key="1">
    <source>
        <dbReference type="ARBA" id="ARBA00004141"/>
    </source>
</evidence>
<gene>
    <name evidence="9" type="ORF">GKZ89_18845</name>
</gene>
<keyword evidence="10" id="KW-1185">Reference proteome</keyword>
<keyword evidence="6 8" id="KW-1133">Transmembrane helix</keyword>
<feature type="transmembrane region" description="Helical" evidence="8">
    <location>
        <begin position="12"/>
        <end position="30"/>
    </location>
</feature>
<name>A0A7X2V6Y0_9BACI</name>